<dbReference type="Gene3D" id="1.10.10.10">
    <property type="entry name" value="Winged helix-like DNA-binding domain superfamily/Winged helix DNA-binding domain"/>
    <property type="match status" value="1"/>
</dbReference>
<organism evidence="1 2">
    <name type="scientific">Methylocystis iwaonis</name>
    <dbReference type="NCBI Taxonomy" id="2885079"/>
    <lineage>
        <taxon>Bacteria</taxon>
        <taxon>Pseudomonadati</taxon>
        <taxon>Pseudomonadota</taxon>
        <taxon>Alphaproteobacteria</taxon>
        <taxon>Hyphomicrobiales</taxon>
        <taxon>Methylocystaceae</taxon>
        <taxon>Methylocystis</taxon>
    </lineage>
</organism>
<dbReference type="InterPro" id="IPR036388">
    <property type="entry name" value="WH-like_DNA-bd_sf"/>
</dbReference>
<dbReference type="Pfam" id="PF25212">
    <property type="entry name" value="HVO_A0114"/>
    <property type="match status" value="1"/>
</dbReference>
<protein>
    <recommendedName>
        <fullName evidence="3">MarR family transcriptional regulator</fullName>
    </recommendedName>
</protein>
<name>A0ABN6VL84_9HYPH</name>
<dbReference type="SUPFAM" id="SSF46785">
    <property type="entry name" value="Winged helix' DNA-binding domain"/>
    <property type="match status" value="1"/>
</dbReference>
<evidence type="ECO:0000313" key="1">
    <source>
        <dbReference type="EMBL" id="BDV36538.1"/>
    </source>
</evidence>
<dbReference type="EMBL" id="AP027144">
    <property type="protein sequence ID" value="BDV36538.1"/>
    <property type="molecule type" value="Genomic_DNA"/>
</dbReference>
<dbReference type="RefSeq" id="WP_281932617.1">
    <property type="nucleotide sequence ID" value="NZ_AP027144.1"/>
</dbReference>
<evidence type="ECO:0008006" key="3">
    <source>
        <dbReference type="Google" id="ProtNLM"/>
    </source>
</evidence>
<dbReference type="Proteomes" id="UP001317629">
    <property type="component" value="Plasmid pSS37A-Re-2"/>
</dbReference>
<accession>A0ABN6VL84</accession>
<gene>
    <name evidence="1" type="ORF">SS37A_40680</name>
</gene>
<dbReference type="InterPro" id="IPR036390">
    <property type="entry name" value="WH_DNA-bd_sf"/>
</dbReference>
<evidence type="ECO:0000313" key="2">
    <source>
        <dbReference type="Proteomes" id="UP001317629"/>
    </source>
</evidence>
<keyword evidence="2" id="KW-1185">Reference proteome</keyword>
<keyword evidence="1" id="KW-0614">Plasmid</keyword>
<sequence>MTYKTGTIGEFMKWTKRVVTEPAAAEDTPKRWFDSDATAAQTLGTTTSPEAMVKLLSEENLELLRLIVKAKPSSVHELATLAHRKESNLSRTLRKLREAGIVDFEEGPGRARAPRLTARRVTLELDLIGPGSVVSVERPTVN</sequence>
<proteinExistence type="predicted"/>
<reference evidence="1 2" key="1">
    <citation type="journal article" date="2023" name="Int. J. Syst. Evol. Microbiol.">
        <title>Methylocystis iwaonis sp. nov., a type II methane-oxidizing bacterium from surface soil of a rice paddy field in Japan, and emended description of the genus Methylocystis (ex Whittenbury et al. 1970) Bowman et al. 1993.</title>
        <authorList>
            <person name="Kaise H."/>
            <person name="Sawadogo J.B."/>
            <person name="Alam M.S."/>
            <person name="Ueno C."/>
            <person name="Dianou D."/>
            <person name="Shinjo R."/>
            <person name="Asakawa S."/>
        </authorList>
    </citation>
    <scope>NUCLEOTIDE SEQUENCE [LARGE SCALE GENOMIC DNA]</scope>
    <source>
        <strain evidence="1 2">SS37A-Re</strain>
    </source>
</reference>
<geneLocation type="plasmid" evidence="1 2">
    <name>pSS37A-Re-2</name>
</geneLocation>